<proteinExistence type="predicted"/>
<dbReference type="InterPro" id="IPR024445">
    <property type="entry name" value="Tnp_ISXO2-like"/>
</dbReference>
<reference evidence="3 4" key="1">
    <citation type="submission" date="2011-09" db="EMBL/GenBank/DDBJ databases">
        <title>The draft genome of Treponema saccharophilum DSM 2985.</title>
        <authorList>
            <consortium name="US DOE Joint Genome Institute (JGI-PGF)"/>
            <person name="Lucas S."/>
            <person name="Copeland A."/>
            <person name="Lapidus A."/>
            <person name="Glavina del Rio T."/>
            <person name="Dalin E."/>
            <person name="Tice H."/>
            <person name="Bruce D."/>
            <person name="Goodwin L."/>
            <person name="Pitluck S."/>
            <person name="Peters L."/>
            <person name="Kyrpides N."/>
            <person name="Mavromatis K."/>
            <person name="Ivanova N."/>
            <person name="Markowitz V."/>
            <person name="Cheng J.-F."/>
            <person name="Hugenholtz P."/>
            <person name="Woyke T."/>
            <person name="Wu D."/>
            <person name="Gronow S."/>
            <person name="Wellnitz S."/>
            <person name="Brambilla E."/>
            <person name="Klenk H.-P."/>
            <person name="Eisen J.A."/>
        </authorList>
    </citation>
    <scope>NUCLEOTIDE SEQUENCE [LARGE SCALE GENOMIC DNA]</scope>
    <source>
        <strain evidence="3 4">DSM 2985</strain>
    </source>
</reference>
<evidence type="ECO:0000313" key="3">
    <source>
        <dbReference type="EMBL" id="EIC01296.1"/>
    </source>
</evidence>
<feature type="region of interest" description="Disordered" evidence="1">
    <location>
        <begin position="142"/>
        <end position="169"/>
    </location>
</feature>
<dbReference type="EMBL" id="AGRW01000051">
    <property type="protein sequence ID" value="EIC01296.1"/>
    <property type="molecule type" value="Genomic_DNA"/>
</dbReference>
<evidence type="ECO:0000256" key="1">
    <source>
        <dbReference type="SAM" id="MobiDB-lite"/>
    </source>
</evidence>
<dbReference type="eggNOG" id="COG3677">
    <property type="taxonomic scope" value="Bacteria"/>
</dbReference>
<comment type="caution">
    <text evidence="3">The sequence shown here is derived from an EMBL/GenBank/DDBJ whole genome shotgun (WGS) entry which is preliminary data.</text>
</comment>
<accession>H7EML1</accession>
<dbReference type="InterPro" id="IPR024442">
    <property type="entry name" value="Transposase_Zn_ribbon"/>
</dbReference>
<gene>
    <name evidence="3" type="ORF">TresaDRAFT_0433</name>
</gene>
<feature type="domain" description="ISXO2-like transposase" evidence="2">
    <location>
        <begin position="126"/>
        <end position="294"/>
    </location>
</feature>
<feature type="compositionally biased region" description="Polar residues" evidence="1">
    <location>
        <begin position="145"/>
        <end position="164"/>
    </location>
</feature>
<dbReference type="PATRIC" id="fig|907348.3.peg.2186"/>
<organism evidence="3 4">
    <name type="scientific">Treponema saccharophilum DSM 2985</name>
    <dbReference type="NCBI Taxonomy" id="907348"/>
    <lineage>
        <taxon>Bacteria</taxon>
        <taxon>Pseudomonadati</taxon>
        <taxon>Spirochaetota</taxon>
        <taxon>Spirochaetia</taxon>
        <taxon>Spirochaetales</taxon>
        <taxon>Treponemataceae</taxon>
        <taxon>Treponema</taxon>
    </lineage>
</organism>
<name>H7EML1_9SPIR</name>
<evidence type="ECO:0000313" key="4">
    <source>
        <dbReference type="Proteomes" id="UP000003571"/>
    </source>
</evidence>
<dbReference type="Pfam" id="PF12762">
    <property type="entry name" value="DDE_Tnp_IS1595"/>
    <property type="match status" value="1"/>
</dbReference>
<dbReference type="OrthoDB" id="271821at2"/>
<sequence>MTYFEFNEKFPTDKSILQHFRTIRYKNGLTCPHCGSTQQVGLRTDQPKLCNCNHCHNTFSIFTGTIFEKSSTDLKKWFFAVHLVLNAKKGISALQLQREIGTTYKTAWRILKQIRTAMGNENLEKSFELIVEVDETYVGGKPRKQNNNLQFTTPKPKDTSTTGRGTKKTPVIGVKERGTGRVYARVALPDHNGQKLTGKQLLSVISAVTKPDTVVMTDDFKGYNIINHKSTNPENFTHISVCHSLGEFSSGKGLHTNGIEGFWAILKRSIIGSYHHISTKYLQSYVNECCFKQNNRFVDSFDKLLWQSVLAA</sequence>
<dbReference type="Pfam" id="PF12760">
    <property type="entry name" value="Zn_ribbon_IS1595"/>
    <property type="match status" value="1"/>
</dbReference>
<dbReference type="PANTHER" id="PTHR47163">
    <property type="entry name" value="DDE_TNP_IS1595 DOMAIN-CONTAINING PROTEIN"/>
    <property type="match status" value="1"/>
</dbReference>
<dbReference type="InterPro" id="IPR053164">
    <property type="entry name" value="IS1016-like_transposase"/>
</dbReference>
<dbReference type="AlphaFoldDB" id="H7EML1"/>
<dbReference type="SMART" id="SM01126">
    <property type="entry name" value="DDE_Tnp_IS1595"/>
    <property type="match status" value="1"/>
</dbReference>
<dbReference type="STRING" id="907348.TresaDRAFT_0433"/>
<keyword evidence="4" id="KW-1185">Reference proteome</keyword>
<dbReference type="Proteomes" id="UP000003571">
    <property type="component" value="Unassembled WGS sequence"/>
</dbReference>
<dbReference type="NCBIfam" id="NF033547">
    <property type="entry name" value="transpos_IS1595"/>
    <property type="match status" value="1"/>
</dbReference>
<dbReference type="RefSeq" id="WP_002705581.1">
    <property type="nucleotide sequence ID" value="NZ_AGRW01000051.1"/>
</dbReference>
<evidence type="ECO:0000259" key="2">
    <source>
        <dbReference type="SMART" id="SM01126"/>
    </source>
</evidence>
<protein>
    <recommendedName>
        <fullName evidence="2">ISXO2-like transposase domain-containing protein</fullName>
    </recommendedName>
</protein>
<dbReference type="PANTHER" id="PTHR47163:SF2">
    <property type="entry name" value="SI:DKEY-17M8.2"/>
    <property type="match status" value="1"/>
</dbReference>